<evidence type="ECO:0000313" key="2">
    <source>
        <dbReference type="EnsemblPlants" id="PGSC0003DMT400097055"/>
    </source>
</evidence>
<evidence type="ECO:0000256" key="1">
    <source>
        <dbReference type="SAM" id="MobiDB-lite"/>
    </source>
</evidence>
<dbReference type="EnsemblPlants" id="PGSC0003DMT400097055">
    <property type="protein sequence ID" value="PGSC0003DMT400097055"/>
    <property type="gene ID" value="PGSC0003DMG400046626"/>
</dbReference>
<feature type="region of interest" description="Disordered" evidence="1">
    <location>
        <begin position="1"/>
        <end position="63"/>
    </location>
</feature>
<dbReference type="Proteomes" id="UP000011115">
    <property type="component" value="Unassembled WGS sequence"/>
</dbReference>
<proteinExistence type="predicted"/>
<dbReference type="AlphaFoldDB" id="M1DZT5"/>
<accession>M1DZT5</accession>
<dbReference type="Gramene" id="PGSC0003DMT400097055">
    <property type="protein sequence ID" value="PGSC0003DMT400097055"/>
    <property type="gene ID" value="PGSC0003DMG400046626"/>
</dbReference>
<reference evidence="2" key="2">
    <citation type="submission" date="2015-06" db="UniProtKB">
        <authorList>
            <consortium name="EnsemblPlants"/>
        </authorList>
    </citation>
    <scope>IDENTIFICATION</scope>
    <source>
        <strain evidence="2">DM1-3 516 R44</strain>
    </source>
</reference>
<evidence type="ECO:0008006" key="4">
    <source>
        <dbReference type="Google" id="ProtNLM"/>
    </source>
</evidence>
<sequence>MPPRKWAKGITINEDAGASKPKGVKLPTKGGKGKRKGKAPMVESPEVNSDTEGVYETHLTSSDNKGEFQDSLALISEPEDDQLLLSQRIEICSNGIHDLSGCLRLLLFPNFSLDFGPSATCTGSSSPVSQQTKEAIVPGMIERALTAALKPLRDSINALTARIEVCERGHGATHEIPDDMSIDILAHSDVPLATTGEEVRADDVAAKFEAETDDEQLGV</sequence>
<dbReference type="HOGENOM" id="CLU_1263445_0_0_1"/>
<reference evidence="3" key="1">
    <citation type="journal article" date="2011" name="Nature">
        <title>Genome sequence and analysis of the tuber crop potato.</title>
        <authorList>
            <consortium name="The Potato Genome Sequencing Consortium"/>
        </authorList>
    </citation>
    <scope>NUCLEOTIDE SEQUENCE [LARGE SCALE GENOMIC DNA]</scope>
    <source>
        <strain evidence="3">cv. DM1-3 516 R44</strain>
    </source>
</reference>
<dbReference type="PaxDb" id="4113-PGSC0003DMT400097055"/>
<keyword evidence="3" id="KW-1185">Reference proteome</keyword>
<name>M1DZT5_SOLTU</name>
<organism evidence="2 3">
    <name type="scientific">Solanum tuberosum</name>
    <name type="common">Potato</name>
    <dbReference type="NCBI Taxonomy" id="4113"/>
    <lineage>
        <taxon>Eukaryota</taxon>
        <taxon>Viridiplantae</taxon>
        <taxon>Streptophyta</taxon>
        <taxon>Embryophyta</taxon>
        <taxon>Tracheophyta</taxon>
        <taxon>Spermatophyta</taxon>
        <taxon>Magnoliopsida</taxon>
        <taxon>eudicotyledons</taxon>
        <taxon>Gunneridae</taxon>
        <taxon>Pentapetalae</taxon>
        <taxon>asterids</taxon>
        <taxon>lamiids</taxon>
        <taxon>Solanales</taxon>
        <taxon>Solanaceae</taxon>
        <taxon>Solanoideae</taxon>
        <taxon>Solaneae</taxon>
        <taxon>Solanum</taxon>
    </lineage>
</organism>
<dbReference type="InParanoid" id="M1DZT5"/>
<protein>
    <recommendedName>
        <fullName evidence="4">Polyprotein protein</fullName>
    </recommendedName>
</protein>
<evidence type="ECO:0000313" key="3">
    <source>
        <dbReference type="Proteomes" id="UP000011115"/>
    </source>
</evidence>